<dbReference type="RefSeq" id="WP_170146834.1">
    <property type="nucleotide sequence ID" value="NZ_RAPK01000007.1"/>
</dbReference>
<reference evidence="2 3" key="1">
    <citation type="submission" date="2018-09" db="EMBL/GenBank/DDBJ databases">
        <title>Genomic Encyclopedia of Archaeal and Bacterial Type Strains, Phase II (KMG-II): from individual species to whole genera.</title>
        <authorList>
            <person name="Goeker M."/>
        </authorList>
    </citation>
    <scope>NUCLEOTIDE SEQUENCE [LARGE SCALE GENOMIC DNA]</scope>
    <source>
        <strain evidence="2 3">DSM 17008</strain>
    </source>
</reference>
<dbReference type="EMBL" id="RAPK01000007">
    <property type="protein sequence ID" value="RKD75207.1"/>
    <property type="molecule type" value="Genomic_DNA"/>
</dbReference>
<keyword evidence="1" id="KW-0812">Transmembrane</keyword>
<dbReference type="Pfam" id="PF17356">
    <property type="entry name" value="PBSX_XtrA"/>
    <property type="match status" value="1"/>
</dbReference>
<dbReference type="InterPro" id="IPR035530">
    <property type="entry name" value="PBSX_XtrA"/>
</dbReference>
<evidence type="ECO:0000313" key="2">
    <source>
        <dbReference type="EMBL" id="RKD75207.1"/>
    </source>
</evidence>
<accession>A0A419V5N5</accession>
<gene>
    <name evidence="2" type="ORF">ATL39_0905</name>
</gene>
<organism evidence="2 3">
    <name type="scientific">Sinobaca qinghaiensis</name>
    <dbReference type="NCBI Taxonomy" id="342944"/>
    <lineage>
        <taxon>Bacteria</taxon>
        <taxon>Bacillati</taxon>
        <taxon>Bacillota</taxon>
        <taxon>Bacilli</taxon>
        <taxon>Bacillales</taxon>
        <taxon>Sporolactobacillaceae</taxon>
        <taxon>Sinobaca</taxon>
    </lineage>
</organism>
<sequence length="137" mass="15802">MENIDIDMQTRSLDIDILKRNKPLATICSGDKAKLEELPDHGEVKIITYQCKVKRVKQDEGGGFLNNIINFFNEVSPGGWMSFFGTIAAAFVGVITYKLSEKQAEHRDRIKQRDEYRKVLLDNERKIDNILNSYKSY</sequence>
<keyword evidence="3" id="KW-1185">Reference proteome</keyword>
<name>A0A419V5N5_9BACL</name>
<comment type="caution">
    <text evidence="2">The sequence shown here is derived from an EMBL/GenBank/DDBJ whole genome shotgun (WGS) entry which is preliminary data.</text>
</comment>
<evidence type="ECO:0000313" key="3">
    <source>
        <dbReference type="Proteomes" id="UP000285120"/>
    </source>
</evidence>
<keyword evidence="1" id="KW-0472">Membrane</keyword>
<keyword evidence="1" id="KW-1133">Transmembrane helix</keyword>
<dbReference type="AlphaFoldDB" id="A0A419V5N5"/>
<feature type="transmembrane region" description="Helical" evidence="1">
    <location>
        <begin position="80"/>
        <end position="99"/>
    </location>
</feature>
<dbReference type="Proteomes" id="UP000285120">
    <property type="component" value="Unassembled WGS sequence"/>
</dbReference>
<proteinExistence type="predicted"/>
<evidence type="ECO:0000256" key="1">
    <source>
        <dbReference type="SAM" id="Phobius"/>
    </source>
</evidence>
<protein>
    <submittedName>
        <fullName evidence="2">Uncharacterized protein</fullName>
    </submittedName>
</protein>